<evidence type="ECO:0000256" key="1">
    <source>
        <dbReference type="SAM" id="MobiDB-lite"/>
    </source>
</evidence>
<reference evidence="2 3" key="1">
    <citation type="journal article" date="2015" name="Stand. Genomic Sci.">
        <title>Genomic Encyclopedia of Bacterial and Archaeal Type Strains, Phase III: the genomes of soil and plant-associated and newly described type strains.</title>
        <authorList>
            <person name="Whitman W.B."/>
            <person name="Woyke T."/>
            <person name="Klenk H.P."/>
            <person name="Zhou Y."/>
            <person name="Lilburn T.G."/>
            <person name="Beck B.J."/>
            <person name="De Vos P."/>
            <person name="Vandamme P."/>
            <person name="Eisen J.A."/>
            <person name="Garrity G."/>
            <person name="Hugenholtz P."/>
            <person name="Kyrpides N.C."/>
        </authorList>
    </citation>
    <scope>NUCLEOTIDE SEQUENCE [LARGE SCALE GENOMIC DNA]</scope>
    <source>
        <strain evidence="2 3">ASC-9842</strain>
    </source>
</reference>
<feature type="region of interest" description="Disordered" evidence="1">
    <location>
        <begin position="1"/>
        <end position="69"/>
    </location>
</feature>
<accession>A0A4Q7RZ78</accession>
<gene>
    <name evidence="2" type="ORF">EV147_2391</name>
</gene>
<dbReference type="RefSeq" id="WP_130391392.1">
    <property type="nucleotide sequence ID" value="NZ_SGXM01000002.1"/>
</dbReference>
<dbReference type="EMBL" id="SGXM01000002">
    <property type="protein sequence ID" value="RZT39196.1"/>
    <property type="molecule type" value="Genomic_DNA"/>
</dbReference>
<dbReference type="AlphaFoldDB" id="A0A4Q7RZ78"/>
<dbReference type="OrthoDB" id="8967189at2"/>
<evidence type="ECO:0000313" key="2">
    <source>
        <dbReference type="EMBL" id="RZT39196.1"/>
    </source>
</evidence>
<name>A0A4Q7RZ78_9BURK</name>
<comment type="caution">
    <text evidence="2">The sequence shown here is derived from an EMBL/GenBank/DDBJ whole genome shotgun (WGS) entry which is preliminary data.</text>
</comment>
<dbReference type="Proteomes" id="UP000291078">
    <property type="component" value="Unassembled WGS sequence"/>
</dbReference>
<proteinExistence type="predicted"/>
<sequence>MKAKDNATPAPGADNSEAQEIKVSGEGNGLVDDEVSGGAELLRPDSPPDDSKTANESNAGEGDEDATSQ</sequence>
<organism evidence="2 3">
    <name type="scientific">Cupriavidus agavae</name>
    <dbReference type="NCBI Taxonomy" id="1001822"/>
    <lineage>
        <taxon>Bacteria</taxon>
        <taxon>Pseudomonadati</taxon>
        <taxon>Pseudomonadota</taxon>
        <taxon>Betaproteobacteria</taxon>
        <taxon>Burkholderiales</taxon>
        <taxon>Burkholderiaceae</taxon>
        <taxon>Cupriavidus</taxon>
    </lineage>
</organism>
<evidence type="ECO:0000313" key="3">
    <source>
        <dbReference type="Proteomes" id="UP000291078"/>
    </source>
</evidence>
<keyword evidence="3" id="KW-1185">Reference proteome</keyword>
<protein>
    <submittedName>
        <fullName evidence="2">Uncharacterized protein</fullName>
    </submittedName>
</protein>